<name>A0A553Q3W8_9TELE</name>
<organism evidence="2 3">
    <name type="scientific">Danionella cerebrum</name>
    <dbReference type="NCBI Taxonomy" id="2873325"/>
    <lineage>
        <taxon>Eukaryota</taxon>
        <taxon>Metazoa</taxon>
        <taxon>Chordata</taxon>
        <taxon>Craniata</taxon>
        <taxon>Vertebrata</taxon>
        <taxon>Euteleostomi</taxon>
        <taxon>Actinopterygii</taxon>
        <taxon>Neopterygii</taxon>
        <taxon>Teleostei</taxon>
        <taxon>Ostariophysi</taxon>
        <taxon>Cypriniformes</taxon>
        <taxon>Danionidae</taxon>
        <taxon>Danioninae</taxon>
        <taxon>Danionella</taxon>
    </lineage>
</organism>
<sequence length="180" mass="20170">MILNMYSRLTRTFVRVLASRSAIYVVKLPTSTSSWTLLRYLHNVPAVCYGDILLRNFSSSSQTSINVSYESLKKLLVSGTTVVIDVREPWELREYGTIQGSINVPLGQVNGALQLQPEEFIEKYGGEMPSKSQNIVFSCLAGVRSKQALDTAVSLGYTKVQHFSGGWKEWAERELIQSDK</sequence>
<accession>A0A553Q3W8</accession>
<gene>
    <name evidence="2" type="ORF">DNTS_001355</name>
</gene>
<keyword evidence="3" id="KW-1185">Reference proteome</keyword>
<dbReference type="Gene3D" id="3.40.250.10">
    <property type="entry name" value="Rhodanese-like domain"/>
    <property type="match status" value="1"/>
</dbReference>
<dbReference type="STRING" id="623744.A0A553Q3W8"/>
<feature type="domain" description="Rhodanese" evidence="1">
    <location>
        <begin position="77"/>
        <end position="175"/>
    </location>
</feature>
<dbReference type="PROSITE" id="PS50206">
    <property type="entry name" value="RHODANESE_3"/>
    <property type="match status" value="1"/>
</dbReference>
<evidence type="ECO:0000259" key="1">
    <source>
        <dbReference type="PROSITE" id="PS50206"/>
    </source>
</evidence>
<reference evidence="2 3" key="1">
    <citation type="journal article" date="2019" name="Sci. Data">
        <title>Hybrid genome assembly and annotation of Danionella translucida.</title>
        <authorList>
            <person name="Kadobianskyi M."/>
            <person name="Schulze L."/>
            <person name="Schuelke M."/>
            <person name="Judkewitz B."/>
        </authorList>
    </citation>
    <scope>NUCLEOTIDE SEQUENCE [LARGE SCALE GENOMIC DNA]</scope>
    <source>
        <strain evidence="2 3">Bolton</strain>
    </source>
</reference>
<dbReference type="OrthoDB" id="566238at2759"/>
<dbReference type="PANTHER" id="PTHR44086">
    <property type="entry name" value="THIOSULFATE SULFURTRANSFERASE RDL2, MITOCHONDRIAL-RELATED"/>
    <property type="match status" value="1"/>
</dbReference>
<protein>
    <recommendedName>
        <fullName evidence="1">Rhodanese domain-containing protein</fullName>
    </recommendedName>
</protein>
<dbReference type="EMBL" id="SRMA01026399">
    <property type="protein sequence ID" value="TRY84630.1"/>
    <property type="molecule type" value="Genomic_DNA"/>
</dbReference>
<evidence type="ECO:0000313" key="2">
    <source>
        <dbReference type="EMBL" id="TRY84630.1"/>
    </source>
</evidence>
<dbReference type="Proteomes" id="UP000316079">
    <property type="component" value="Unassembled WGS sequence"/>
</dbReference>
<dbReference type="PANTHER" id="PTHR44086:SF10">
    <property type="entry name" value="THIOSULFATE SULFURTRANSFERASE_RHODANESE-LIKE DOMAIN-CONTAINING PROTEIN 3"/>
    <property type="match status" value="1"/>
</dbReference>
<dbReference type="SMART" id="SM00450">
    <property type="entry name" value="RHOD"/>
    <property type="match status" value="1"/>
</dbReference>
<evidence type="ECO:0000313" key="3">
    <source>
        <dbReference type="Proteomes" id="UP000316079"/>
    </source>
</evidence>
<dbReference type="SUPFAM" id="SSF52821">
    <property type="entry name" value="Rhodanese/Cell cycle control phosphatase"/>
    <property type="match status" value="1"/>
</dbReference>
<proteinExistence type="predicted"/>
<dbReference type="AlphaFoldDB" id="A0A553Q3W8"/>
<dbReference type="InterPro" id="IPR001763">
    <property type="entry name" value="Rhodanese-like_dom"/>
</dbReference>
<dbReference type="InterPro" id="IPR036873">
    <property type="entry name" value="Rhodanese-like_dom_sf"/>
</dbReference>
<comment type="caution">
    <text evidence="2">The sequence shown here is derived from an EMBL/GenBank/DDBJ whole genome shotgun (WGS) entry which is preliminary data.</text>
</comment>
<dbReference type="Pfam" id="PF00581">
    <property type="entry name" value="Rhodanese"/>
    <property type="match status" value="1"/>
</dbReference>